<dbReference type="GO" id="GO:0001678">
    <property type="term" value="P:intracellular glucose homeostasis"/>
    <property type="evidence" value="ECO:0007669"/>
    <property type="project" value="InterPro"/>
</dbReference>
<dbReference type="CDD" id="cd24020">
    <property type="entry name" value="ASKHA_NBD_HK_plant"/>
    <property type="match status" value="1"/>
</dbReference>
<evidence type="ECO:0000313" key="14">
    <source>
        <dbReference type="EMBL" id="KAK9275668.1"/>
    </source>
</evidence>
<evidence type="ECO:0000256" key="1">
    <source>
        <dbReference type="ARBA" id="ARBA00004888"/>
    </source>
</evidence>
<protein>
    <recommendedName>
        <fullName evidence="11">Phosphotransferase</fullName>
        <ecNumber evidence="11">2.7.1.-</ecNumber>
    </recommendedName>
</protein>
<evidence type="ECO:0000259" key="13">
    <source>
        <dbReference type="Pfam" id="PF03727"/>
    </source>
</evidence>
<sequence>MGKVAVGAAVVCAATVCAAAALIVRHRMRSSGRWAKAMAILREFEEKCGTPIGKLRQVADAMTVEMHAGLASEGGSKLKMLISYVDNLPTGDEKGLFYALDLGGTNFRVLRVQLGGKSKGVVKQEFEEVSIPPHLMVGSSDALFDYIAEALAKFVATEGEDSHLSPGRQRELGFTFSFPVKQSSISSGSLIKWTKGFSIEDAVGQDVVGELTKAMERIGLDMRVAALVNDTIGTLAGGRYYDQDVIAAVILGTGTNAAYVERANAIPKWHGLLPKSGEMVINMEWGNFRSSHLPLTEYDHALDVESLNPGEQIFEKILSGMYLGDIVRRVLCRMAEEAAFFGDNVPPKLRIPFILRTPDMSAMHHDTSSDLRVVGSKLKDILEISNTSLKTRKVIVELCDIVATRGARLSAAGIFGILKKLGRDTVRDGDKQKSQIAMDGGLFEHYTKFSSCMESTLKELLGEEVAENIMIEHSNDGSGVGAALLAASHSQYLEIEES</sequence>
<dbReference type="SUPFAM" id="SSF53067">
    <property type="entry name" value="Actin-like ATPase domain"/>
    <property type="match status" value="2"/>
</dbReference>
<dbReference type="PROSITE" id="PS51748">
    <property type="entry name" value="HEXOKINASE_2"/>
    <property type="match status" value="1"/>
</dbReference>
<evidence type="ECO:0000256" key="7">
    <source>
        <dbReference type="ARBA" id="ARBA00022840"/>
    </source>
</evidence>
<evidence type="ECO:0000313" key="15">
    <source>
        <dbReference type="Proteomes" id="UP001415857"/>
    </source>
</evidence>
<evidence type="ECO:0000256" key="5">
    <source>
        <dbReference type="ARBA" id="ARBA00022741"/>
    </source>
</evidence>
<comment type="catalytic activity">
    <reaction evidence="9">
        <text>a D-hexose + ATP = a D-hexose 6-phosphate + ADP + H(+)</text>
        <dbReference type="Rhea" id="RHEA:22740"/>
        <dbReference type="ChEBI" id="CHEBI:4194"/>
        <dbReference type="ChEBI" id="CHEBI:15378"/>
        <dbReference type="ChEBI" id="CHEBI:30616"/>
        <dbReference type="ChEBI" id="CHEBI:229467"/>
        <dbReference type="ChEBI" id="CHEBI:456216"/>
        <dbReference type="EC" id="2.7.1.1"/>
    </reaction>
    <physiologicalReaction direction="left-to-right" evidence="9">
        <dbReference type="Rhea" id="RHEA:22741"/>
    </physiologicalReaction>
</comment>
<keyword evidence="5 11" id="KW-0547">Nucleotide-binding</keyword>
<evidence type="ECO:0000256" key="4">
    <source>
        <dbReference type="ARBA" id="ARBA00022679"/>
    </source>
</evidence>
<feature type="domain" description="Hexokinase N-terminal" evidence="12">
    <location>
        <begin position="41"/>
        <end position="240"/>
    </location>
</feature>
<comment type="similarity">
    <text evidence="3 11">Belongs to the hexokinase family.</text>
</comment>
<evidence type="ECO:0000259" key="12">
    <source>
        <dbReference type="Pfam" id="PF00349"/>
    </source>
</evidence>
<accession>A0AAP0RFB0</accession>
<dbReference type="PRINTS" id="PR00475">
    <property type="entry name" value="HEXOKINASE"/>
</dbReference>
<dbReference type="Proteomes" id="UP001415857">
    <property type="component" value="Unassembled WGS sequence"/>
</dbReference>
<dbReference type="InterPro" id="IPR001312">
    <property type="entry name" value="Hexokinase"/>
</dbReference>
<dbReference type="GO" id="GO:0005524">
    <property type="term" value="F:ATP binding"/>
    <property type="evidence" value="ECO:0007669"/>
    <property type="project" value="UniProtKB-UniRule"/>
</dbReference>
<name>A0AAP0RFB0_LIQFO</name>
<dbReference type="EC" id="2.7.1.-" evidence="11"/>
<dbReference type="Gene3D" id="3.40.367.20">
    <property type="match status" value="1"/>
</dbReference>
<dbReference type="FunFam" id="3.40.367.20:FF:000003">
    <property type="entry name" value="Phosphotransferase"/>
    <property type="match status" value="1"/>
</dbReference>
<comment type="caution">
    <text evidence="14">The sequence shown here is derived from an EMBL/GenBank/DDBJ whole genome shotgun (WGS) entry which is preliminary data.</text>
</comment>
<reference evidence="14 15" key="1">
    <citation type="journal article" date="2024" name="Plant J.">
        <title>Genome sequences and population genomics reveal climatic adaptation and genomic divergence between two closely related sweetgum species.</title>
        <authorList>
            <person name="Xu W.Q."/>
            <person name="Ren C.Q."/>
            <person name="Zhang X.Y."/>
            <person name="Comes H.P."/>
            <person name="Liu X.H."/>
            <person name="Li Y.G."/>
            <person name="Kettle C.J."/>
            <person name="Jalonen R."/>
            <person name="Gaisberger H."/>
            <person name="Ma Y.Z."/>
            <person name="Qiu Y.X."/>
        </authorList>
    </citation>
    <scope>NUCLEOTIDE SEQUENCE [LARGE SCALE GENOMIC DNA]</scope>
    <source>
        <strain evidence="14">Hangzhou</strain>
    </source>
</reference>
<dbReference type="GO" id="GO:0006006">
    <property type="term" value="P:glucose metabolic process"/>
    <property type="evidence" value="ECO:0007669"/>
    <property type="project" value="TreeGrafter"/>
</dbReference>
<dbReference type="GO" id="GO:0005829">
    <property type="term" value="C:cytosol"/>
    <property type="evidence" value="ECO:0007669"/>
    <property type="project" value="TreeGrafter"/>
</dbReference>
<evidence type="ECO:0000256" key="2">
    <source>
        <dbReference type="ARBA" id="ARBA00005028"/>
    </source>
</evidence>
<dbReference type="GO" id="GO:0006096">
    <property type="term" value="P:glycolytic process"/>
    <property type="evidence" value="ECO:0007669"/>
    <property type="project" value="UniProtKB-KW"/>
</dbReference>
<dbReference type="PANTHER" id="PTHR19443:SF16">
    <property type="entry name" value="HEXOKINASE TYPE 1-RELATED"/>
    <property type="match status" value="1"/>
</dbReference>
<dbReference type="Pfam" id="PF03727">
    <property type="entry name" value="Hexokinase_2"/>
    <property type="match status" value="1"/>
</dbReference>
<dbReference type="GO" id="GO:0005536">
    <property type="term" value="F:D-glucose binding"/>
    <property type="evidence" value="ECO:0007669"/>
    <property type="project" value="InterPro"/>
</dbReference>
<keyword evidence="15" id="KW-1185">Reference proteome</keyword>
<evidence type="ECO:0000256" key="6">
    <source>
        <dbReference type="ARBA" id="ARBA00022777"/>
    </source>
</evidence>
<keyword evidence="4 11" id="KW-0808">Transferase</keyword>
<proteinExistence type="inferred from homology"/>
<comment type="pathway">
    <text evidence="1">Carbohydrate degradation; glycolysis; D-glyceraldehyde 3-phosphate and glycerone phosphate from D-glucose: step 1/4.</text>
</comment>
<gene>
    <name evidence="14" type="ORF">L1049_022935</name>
</gene>
<dbReference type="Gene3D" id="3.30.420.40">
    <property type="match status" value="1"/>
</dbReference>
<dbReference type="InterPro" id="IPR043129">
    <property type="entry name" value="ATPase_NBD"/>
</dbReference>
<comment type="catalytic activity">
    <reaction evidence="10">
        <text>D-fructose + ATP = D-fructose 6-phosphate + ADP + H(+)</text>
        <dbReference type="Rhea" id="RHEA:16125"/>
        <dbReference type="ChEBI" id="CHEBI:15378"/>
        <dbReference type="ChEBI" id="CHEBI:30616"/>
        <dbReference type="ChEBI" id="CHEBI:37721"/>
        <dbReference type="ChEBI" id="CHEBI:61527"/>
        <dbReference type="ChEBI" id="CHEBI:456216"/>
        <dbReference type="EC" id="2.7.1.1"/>
    </reaction>
    <physiologicalReaction direction="left-to-right" evidence="10">
        <dbReference type="Rhea" id="RHEA:16126"/>
    </physiologicalReaction>
</comment>
<dbReference type="Pfam" id="PF00349">
    <property type="entry name" value="Hexokinase_1"/>
    <property type="match status" value="1"/>
</dbReference>
<keyword evidence="7 11" id="KW-0067">ATP-binding</keyword>
<dbReference type="InterPro" id="IPR022672">
    <property type="entry name" value="Hexokinase_N"/>
</dbReference>
<keyword evidence="8 11" id="KW-0324">Glycolysis</keyword>
<dbReference type="AlphaFoldDB" id="A0AAP0RFB0"/>
<evidence type="ECO:0000256" key="9">
    <source>
        <dbReference type="ARBA" id="ARBA00044613"/>
    </source>
</evidence>
<feature type="domain" description="Hexokinase C-terminal" evidence="13">
    <location>
        <begin position="247"/>
        <end position="487"/>
    </location>
</feature>
<dbReference type="GO" id="GO:0004340">
    <property type="term" value="F:glucokinase activity"/>
    <property type="evidence" value="ECO:0007669"/>
    <property type="project" value="TreeGrafter"/>
</dbReference>
<evidence type="ECO:0000256" key="3">
    <source>
        <dbReference type="ARBA" id="ARBA00009225"/>
    </source>
</evidence>
<evidence type="ECO:0000256" key="8">
    <source>
        <dbReference type="ARBA" id="ARBA00023152"/>
    </source>
</evidence>
<evidence type="ECO:0000256" key="10">
    <source>
        <dbReference type="ARBA" id="ARBA00047905"/>
    </source>
</evidence>
<dbReference type="InterPro" id="IPR019807">
    <property type="entry name" value="Hexokinase_BS"/>
</dbReference>
<dbReference type="GO" id="GO:0008865">
    <property type="term" value="F:fructokinase activity"/>
    <property type="evidence" value="ECO:0007669"/>
    <property type="project" value="TreeGrafter"/>
</dbReference>
<dbReference type="InterPro" id="IPR022673">
    <property type="entry name" value="Hexokinase_C"/>
</dbReference>
<evidence type="ECO:0000256" key="11">
    <source>
        <dbReference type="RuleBase" id="RU362007"/>
    </source>
</evidence>
<dbReference type="PANTHER" id="PTHR19443">
    <property type="entry name" value="HEXOKINASE"/>
    <property type="match status" value="1"/>
</dbReference>
<dbReference type="EMBL" id="JBBPBK010000011">
    <property type="protein sequence ID" value="KAK9275668.1"/>
    <property type="molecule type" value="Genomic_DNA"/>
</dbReference>
<comment type="pathway">
    <text evidence="2">Carbohydrate metabolism; hexose metabolism.</text>
</comment>
<keyword evidence="6 11" id="KW-0418">Kinase</keyword>
<organism evidence="14 15">
    <name type="scientific">Liquidambar formosana</name>
    <name type="common">Formosan gum</name>
    <dbReference type="NCBI Taxonomy" id="63359"/>
    <lineage>
        <taxon>Eukaryota</taxon>
        <taxon>Viridiplantae</taxon>
        <taxon>Streptophyta</taxon>
        <taxon>Embryophyta</taxon>
        <taxon>Tracheophyta</taxon>
        <taxon>Spermatophyta</taxon>
        <taxon>Magnoliopsida</taxon>
        <taxon>eudicotyledons</taxon>
        <taxon>Gunneridae</taxon>
        <taxon>Pentapetalae</taxon>
        <taxon>Saxifragales</taxon>
        <taxon>Altingiaceae</taxon>
        <taxon>Liquidambar</taxon>
    </lineage>
</organism>
<dbReference type="FunFam" id="3.30.420.40:FF:000034">
    <property type="entry name" value="Phosphotransferase"/>
    <property type="match status" value="1"/>
</dbReference>
<dbReference type="GO" id="GO:0005739">
    <property type="term" value="C:mitochondrion"/>
    <property type="evidence" value="ECO:0007669"/>
    <property type="project" value="UniProtKB-ARBA"/>
</dbReference>
<dbReference type="PROSITE" id="PS00378">
    <property type="entry name" value="HEXOKINASE_1"/>
    <property type="match status" value="1"/>
</dbReference>